<sequence>MSDTPEVSVIVPIYRQWDYLETLLVALSQQTLEVARFEIILVANERPPQGLNDCDWPVSVKMITCLTPGSYAARNAGLREARARFLAFTDADCRPEHTWLEALLARLTSGNVPLVAGAINMDAPKSETLWSCYDMLRGIPQHRYVARGYGACANLAVARKVFEQVGEFDETRLSGGDAEFCRRAGGQGHAIAYDNSACVWHPSRATFREVFTKARRIRGGQIRAGTVQRRIAWGLMSFVPPMRETGRFLQAKHPASCKAKAILGLYALWLGTLGETVRLSVGGCPERQ</sequence>
<evidence type="ECO:0000256" key="3">
    <source>
        <dbReference type="ARBA" id="ARBA00022679"/>
    </source>
</evidence>
<dbReference type="InterPro" id="IPR001173">
    <property type="entry name" value="Glyco_trans_2-like"/>
</dbReference>
<comment type="similarity">
    <text evidence="1">Belongs to the glycosyltransferase 2 family.</text>
</comment>
<dbReference type="PANTHER" id="PTHR43179">
    <property type="entry name" value="RHAMNOSYLTRANSFERASE WBBL"/>
    <property type="match status" value="1"/>
</dbReference>
<dbReference type="Pfam" id="PF00535">
    <property type="entry name" value="Glycos_transf_2"/>
    <property type="match status" value="1"/>
</dbReference>
<dbReference type="InterPro" id="IPR029044">
    <property type="entry name" value="Nucleotide-diphossugar_trans"/>
</dbReference>
<dbReference type="EMBL" id="CP028475">
    <property type="protein sequence ID" value="AVW92599.1"/>
    <property type="molecule type" value="Genomic_DNA"/>
</dbReference>
<name>A0A2R4M681_9RHOB</name>
<protein>
    <submittedName>
        <fullName evidence="5">Rhamnosyl transferase</fullName>
    </submittedName>
</protein>
<accession>A0A2R4M681</accession>
<keyword evidence="3 5" id="KW-0808">Transferase</keyword>
<proteinExistence type="inferred from homology"/>
<dbReference type="Proteomes" id="UP000241447">
    <property type="component" value="Chromosome"/>
</dbReference>
<evidence type="ECO:0000313" key="5">
    <source>
        <dbReference type="EMBL" id="AVW92599.1"/>
    </source>
</evidence>
<organism evidence="5 6">
    <name type="scientific">Celeribacter baekdonensis</name>
    <dbReference type="NCBI Taxonomy" id="875171"/>
    <lineage>
        <taxon>Bacteria</taxon>
        <taxon>Pseudomonadati</taxon>
        <taxon>Pseudomonadota</taxon>
        <taxon>Alphaproteobacteria</taxon>
        <taxon>Rhodobacterales</taxon>
        <taxon>Roseobacteraceae</taxon>
        <taxon>Celeribacter</taxon>
    </lineage>
</organism>
<reference evidence="5 6" key="1">
    <citation type="submission" date="2018-03" db="EMBL/GenBank/DDBJ databases">
        <title>The Complete Genome of Celeribacter baekdonensis strain LH4, a Thiosulfate-Oxidizing Alphaproteobacterium Isolated from Gulf of Mexico Continental Slope Sediments.</title>
        <authorList>
            <person name="Flood B.E."/>
            <person name="Bailey J.V."/>
            <person name="Leprich D."/>
        </authorList>
    </citation>
    <scope>NUCLEOTIDE SEQUENCE [LARGE SCALE GENOMIC DNA]</scope>
    <source>
        <strain evidence="5 6">LH4</strain>
    </source>
</reference>
<dbReference type="PANTHER" id="PTHR43179:SF12">
    <property type="entry name" value="GALACTOFURANOSYLTRANSFERASE GLFT2"/>
    <property type="match status" value="1"/>
</dbReference>
<evidence type="ECO:0000256" key="2">
    <source>
        <dbReference type="ARBA" id="ARBA00022676"/>
    </source>
</evidence>
<dbReference type="RefSeq" id="WP_107721428.1">
    <property type="nucleotide sequence ID" value="NZ_CP028475.1"/>
</dbReference>
<feature type="domain" description="Glycosyltransferase 2-like" evidence="4">
    <location>
        <begin position="8"/>
        <end position="132"/>
    </location>
</feature>
<dbReference type="SUPFAM" id="SSF53448">
    <property type="entry name" value="Nucleotide-diphospho-sugar transferases"/>
    <property type="match status" value="1"/>
</dbReference>
<dbReference type="OrthoDB" id="6653642at2"/>
<dbReference type="GO" id="GO:0016757">
    <property type="term" value="F:glycosyltransferase activity"/>
    <property type="evidence" value="ECO:0007669"/>
    <property type="project" value="UniProtKB-KW"/>
</dbReference>
<keyword evidence="2" id="KW-0328">Glycosyltransferase</keyword>
<evidence type="ECO:0000313" key="6">
    <source>
        <dbReference type="Proteomes" id="UP000241447"/>
    </source>
</evidence>
<evidence type="ECO:0000259" key="4">
    <source>
        <dbReference type="Pfam" id="PF00535"/>
    </source>
</evidence>
<dbReference type="KEGG" id="cbak:DA792_17130"/>
<gene>
    <name evidence="5" type="ORF">DA792_17130</name>
</gene>
<dbReference type="AlphaFoldDB" id="A0A2R4M681"/>
<dbReference type="Gene3D" id="3.90.550.10">
    <property type="entry name" value="Spore Coat Polysaccharide Biosynthesis Protein SpsA, Chain A"/>
    <property type="match status" value="1"/>
</dbReference>
<evidence type="ECO:0000256" key="1">
    <source>
        <dbReference type="ARBA" id="ARBA00006739"/>
    </source>
</evidence>